<dbReference type="EMBL" id="BNEE01000006">
    <property type="protein sequence ID" value="GHI87639.1"/>
    <property type="molecule type" value="Genomic_DNA"/>
</dbReference>
<organism evidence="1 2">
    <name type="scientific">Streptomyces xanthophaeus</name>
    <dbReference type="NCBI Taxonomy" id="67385"/>
    <lineage>
        <taxon>Bacteria</taxon>
        <taxon>Bacillati</taxon>
        <taxon>Actinomycetota</taxon>
        <taxon>Actinomycetes</taxon>
        <taxon>Kitasatosporales</taxon>
        <taxon>Streptomycetaceae</taxon>
        <taxon>Streptomyces</taxon>
    </lineage>
</organism>
<keyword evidence="2" id="KW-1185">Reference proteome</keyword>
<reference evidence="1" key="1">
    <citation type="submission" date="2020-09" db="EMBL/GenBank/DDBJ databases">
        <title>Whole genome shotgun sequence of Streptomyces xanthophaeus NBRC 12829.</title>
        <authorList>
            <person name="Komaki H."/>
            <person name="Tamura T."/>
        </authorList>
    </citation>
    <scope>NUCLEOTIDE SEQUENCE</scope>
    <source>
        <strain evidence="1">NBRC 12829</strain>
    </source>
</reference>
<evidence type="ECO:0000313" key="2">
    <source>
        <dbReference type="Proteomes" id="UP000600026"/>
    </source>
</evidence>
<dbReference type="Gene3D" id="3.20.20.30">
    <property type="entry name" value="Luciferase-like domain"/>
    <property type="match status" value="1"/>
</dbReference>
<proteinExistence type="predicted"/>
<dbReference type="PANTHER" id="PTHR42847">
    <property type="entry name" value="ALKANESULFONATE MONOOXYGENASE"/>
    <property type="match status" value="1"/>
</dbReference>
<name>A0A919H562_9ACTN</name>
<gene>
    <name evidence="1" type="ORF">Sxan_50030</name>
</gene>
<evidence type="ECO:0008006" key="3">
    <source>
        <dbReference type="Google" id="ProtNLM"/>
    </source>
</evidence>
<protein>
    <recommendedName>
        <fullName evidence="3">LLM class flavin-dependent oxidoreductase</fullName>
    </recommendedName>
</protein>
<dbReference type="InterPro" id="IPR036661">
    <property type="entry name" value="Luciferase-like_sf"/>
</dbReference>
<dbReference type="SUPFAM" id="SSF51679">
    <property type="entry name" value="Bacterial luciferase-like"/>
    <property type="match status" value="1"/>
</dbReference>
<dbReference type="PANTHER" id="PTHR42847:SF4">
    <property type="entry name" value="ALKANESULFONATE MONOOXYGENASE-RELATED"/>
    <property type="match status" value="1"/>
</dbReference>
<sequence>MPVADADWPQSLSFIVPPHSESFGLGGRMAAKSYLERLESYLASAERAGVTGAFVYDFPVAMDPWLAAFDVLAYSTVLEPVVAVRPHQESAESVARRAADLHYRFGRPTHVNVVAGATRPARSSGDLVDKAAARRELAAFAAQVRAELDRRIRPEEGRPLVVTPSSGTPGRVPADGVLMMARPRTVLAQDIARVRAEQRVERITMLVGLVVRDTEEEAWEAATALYAPDRRQEVAGRLFMSQVVSSEHHASYALAEEGEVHDERLWYGAPARGIDAPKLVGSVAQVAAWLRSCRDLGVSDLIVDLVPDPAEYRWAGQVFTRT</sequence>
<comment type="caution">
    <text evidence="1">The sequence shown here is derived from an EMBL/GenBank/DDBJ whole genome shotgun (WGS) entry which is preliminary data.</text>
</comment>
<dbReference type="InterPro" id="IPR050172">
    <property type="entry name" value="SsuD_RutA_monooxygenase"/>
</dbReference>
<accession>A0A919H562</accession>
<evidence type="ECO:0000313" key="1">
    <source>
        <dbReference type="EMBL" id="GHI87639.1"/>
    </source>
</evidence>
<dbReference type="Proteomes" id="UP000600026">
    <property type="component" value="Unassembled WGS sequence"/>
</dbReference>
<dbReference type="AlphaFoldDB" id="A0A919H562"/>
<dbReference type="GO" id="GO:0046306">
    <property type="term" value="P:alkanesulfonate catabolic process"/>
    <property type="evidence" value="ECO:0007669"/>
    <property type="project" value="TreeGrafter"/>
</dbReference>
<dbReference type="GO" id="GO:0008726">
    <property type="term" value="F:alkanesulfonate monooxygenase activity"/>
    <property type="evidence" value="ECO:0007669"/>
    <property type="project" value="TreeGrafter"/>
</dbReference>